<comment type="similarity">
    <text evidence="2">Belongs to the peptidase M28 family. M28B subfamily.</text>
</comment>
<dbReference type="CDD" id="cd02121">
    <property type="entry name" value="PA_GCPII_like"/>
    <property type="match status" value="1"/>
</dbReference>
<dbReference type="SUPFAM" id="SSF53187">
    <property type="entry name" value="Zn-dependent exopeptidases"/>
    <property type="match status" value="1"/>
</dbReference>
<comment type="subcellular location">
    <subcellularLocation>
        <location evidence="1">Cell membrane</location>
        <topology evidence="1">Single-pass type II membrane protein</topology>
    </subcellularLocation>
</comment>
<dbReference type="InterPro" id="IPR007365">
    <property type="entry name" value="TFR-like_dimer_dom"/>
</dbReference>
<dbReference type="OrthoDB" id="5841748at2759"/>
<dbReference type="Proteomes" id="UP000838412">
    <property type="component" value="Chromosome 2"/>
</dbReference>
<feature type="domain" description="Transferrin receptor-like dimerisation" evidence="5">
    <location>
        <begin position="680"/>
        <end position="805"/>
    </location>
</feature>
<evidence type="ECO:0000259" key="5">
    <source>
        <dbReference type="Pfam" id="PF04253"/>
    </source>
</evidence>
<dbReference type="EMBL" id="OV696687">
    <property type="protein sequence ID" value="CAH1254406.1"/>
    <property type="molecule type" value="Genomic_DNA"/>
</dbReference>
<feature type="transmembrane region" description="Helical" evidence="3">
    <location>
        <begin position="92"/>
        <end position="113"/>
    </location>
</feature>
<protein>
    <submittedName>
        <fullName evidence="7">NAALAD2 protein</fullName>
    </submittedName>
</protein>
<dbReference type="GO" id="GO:0004180">
    <property type="term" value="F:carboxypeptidase activity"/>
    <property type="evidence" value="ECO:0007669"/>
    <property type="project" value="TreeGrafter"/>
</dbReference>
<dbReference type="FunFam" id="1.20.930.40:FF:000014">
    <property type="entry name" value="Inactive zinc metalloprotease C354.09c"/>
    <property type="match status" value="1"/>
</dbReference>
<dbReference type="Pfam" id="PF04389">
    <property type="entry name" value="Peptidase_M28"/>
    <property type="match status" value="1"/>
</dbReference>
<keyword evidence="3" id="KW-1133">Transmembrane helix</keyword>
<proteinExistence type="inferred from homology"/>
<name>A0A8J9ZIR9_BRALA</name>
<dbReference type="FunFam" id="3.50.30.30:FF:000045">
    <property type="entry name" value="Predicted protein"/>
    <property type="match status" value="1"/>
</dbReference>
<evidence type="ECO:0000259" key="6">
    <source>
        <dbReference type="Pfam" id="PF04389"/>
    </source>
</evidence>
<dbReference type="Pfam" id="PF02225">
    <property type="entry name" value="PA"/>
    <property type="match status" value="1"/>
</dbReference>
<dbReference type="Gene3D" id="1.20.930.40">
    <property type="entry name" value="Transferrin receptor-like, dimerisation domain"/>
    <property type="match status" value="1"/>
</dbReference>
<accession>A0A8J9ZIR9</accession>
<dbReference type="SUPFAM" id="SSF47672">
    <property type="entry name" value="Transferrin receptor-like dimerisation domain"/>
    <property type="match status" value="1"/>
</dbReference>
<keyword evidence="8" id="KW-1185">Reference proteome</keyword>
<dbReference type="Gene3D" id="3.50.30.30">
    <property type="match status" value="1"/>
</dbReference>
<sequence>MRGYVRTWRAKGVVCIHTASEFSTTDYQRPEKSISGRETIMAGDEESGNQAGSTQAYSRWQSDLDSVSVNTEGQAPRVAGGEGSWQTGVKGIVIKILIIILIFMFGLVIGYVIRREVHKKISSSGGISQDYDEKIAGQLLQEVSVEELEDQLRHFSTAPHLAGMQEVGIMAEEITSQWQSWGLNTTVRSYYALLSYPDLTNPNKVFLMSGDSVTETITPDDAQSARDSTVPPYAAYSKSGMAMGKLVYVNLGRGEDFHFLESQGVNLTGRIAIARLGQVYVGDKVRHAEMAGAAALLLYPDPAQYQPAGADRGWTLPEDGVFRGNVRITYGDPLTPGYPALEGMFRLSESEADLPGILVQPISIADARKVLGILDGTTAPSDWQGMTQQIDQREDNNRQVRVQVNNKLLNKQIKNVIASISGAVEPDRYVVVGNHRDAWTYGGVEPSTGTACLMELTRTVGLLLKKNWRPRRSIIFASWDGGEFGQIGSTEWVEENIKEMGEKAVAYLNLDGAVIGNYSFYAKASPLLQKVVQDASKTVRDPHGVFSVYNEWVEKFPAGPNAQTPKVDLLGAGSDYAAFLLQAGVPSLDLQYTLDPGFNLSFYPVYHTVYDTFYYVKNFIDPDLSYHRAVTQVLGNTLLRLSDSTLLPFSLGGYAMMIEDFTNAAEASYKNKFKQQGLELQFSKVKLAAEGFALAAAVVEENAGKIDLGNPLEVRRVNDKMMQVDRLFLTPGGVLGKPLYKHLLLSPSKNDCLQLEEGVCRYRGKTFPGLFGAMREVESTGNWANVEKQISIISIAIQSATEFLKK</sequence>
<evidence type="ECO:0000313" key="7">
    <source>
        <dbReference type="EMBL" id="CAH1254406.1"/>
    </source>
</evidence>
<dbReference type="CDD" id="cd08022">
    <property type="entry name" value="M28_PSMA_like"/>
    <property type="match status" value="1"/>
</dbReference>
<dbReference type="InterPro" id="IPR003137">
    <property type="entry name" value="PA_domain"/>
</dbReference>
<evidence type="ECO:0000256" key="2">
    <source>
        <dbReference type="ARBA" id="ARBA00005634"/>
    </source>
</evidence>
<dbReference type="InterPro" id="IPR039373">
    <property type="entry name" value="Peptidase_M28B"/>
</dbReference>
<organism evidence="7 8">
    <name type="scientific">Branchiostoma lanceolatum</name>
    <name type="common">Common lancelet</name>
    <name type="synonym">Amphioxus lanceolatum</name>
    <dbReference type="NCBI Taxonomy" id="7740"/>
    <lineage>
        <taxon>Eukaryota</taxon>
        <taxon>Metazoa</taxon>
        <taxon>Chordata</taxon>
        <taxon>Cephalochordata</taxon>
        <taxon>Leptocardii</taxon>
        <taxon>Amphioxiformes</taxon>
        <taxon>Branchiostomatidae</taxon>
        <taxon>Branchiostoma</taxon>
    </lineage>
</organism>
<evidence type="ECO:0000259" key="4">
    <source>
        <dbReference type="Pfam" id="PF02225"/>
    </source>
</evidence>
<keyword evidence="3" id="KW-0472">Membrane</keyword>
<reference evidence="7" key="1">
    <citation type="submission" date="2022-01" db="EMBL/GenBank/DDBJ databases">
        <authorList>
            <person name="Braso-Vives M."/>
        </authorList>
    </citation>
    <scope>NUCLEOTIDE SEQUENCE</scope>
</reference>
<dbReference type="SUPFAM" id="SSF52025">
    <property type="entry name" value="PA domain"/>
    <property type="match status" value="1"/>
</dbReference>
<dbReference type="InterPro" id="IPR036757">
    <property type="entry name" value="TFR-like_dimer_dom_sf"/>
</dbReference>
<gene>
    <name evidence="7" type="primary">NAALAD2</name>
    <name evidence="7" type="ORF">BLAG_LOCUS13821</name>
</gene>
<dbReference type="FunFam" id="3.40.630.10:FF:000089">
    <property type="entry name" value="N-acetylated alpha-linked acidic dipeptidase like 1"/>
    <property type="match status" value="1"/>
</dbReference>
<dbReference type="Pfam" id="PF04253">
    <property type="entry name" value="TFR_dimer"/>
    <property type="match status" value="1"/>
</dbReference>
<dbReference type="PANTHER" id="PTHR10404:SF77">
    <property type="entry name" value="GLUTAMATE CARBOXYPEPTIDASE 2 HOMOLOG"/>
    <property type="match status" value="1"/>
</dbReference>
<feature type="domain" description="PA" evidence="4">
    <location>
        <begin position="244"/>
        <end position="317"/>
    </location>
</feature>
<feature type="domain" description="Peptidase M28" evidence="6">
    <location>
        <begin position="415"/>
        <end position="616"/>
    </location>
</feature>
<dbReference type="AlphaFoldDB" id="A0A8J9ZIR9"/>
<evidence type="ECO:0000256" key="3">
    <source>
        <dbReference type="SAM" id="Phobius"/>
    </source>
</evidence>
<evidence type="ECO:0000256" key="1">
    <source>
        <dbReference type="ARBA" id="ARBA00004401"/>
    </source>
</evidence>
<dbReference type="Gene3D" id="3.40.630.10">
    <property type="entry name" value="Zn peptidases"/>
    <property type="match status" value="1"/>
</dbReference>
<evidence type="ECO:0000313" key="8">
    <source>
        <dbReference type="Proteomes" id="UP000838412"/>
    </source>
</evidence>
<keyword evidence="3" id="KW-0812">Transmembrane</keyword>
<dbReference type="GO" id="GO:0005886">
    <property type="term" value="C:plasma membrane"/>
    <property type="evidence" value="ECO:0007669"/>
    <property type="project" value="UniProtKB-SubCell"/>
</dbReference>
<dbReference type="PANTHER" id="PTHR10404">
    <property type="entry name" value="N-ACETYLATED-ALPHA-LINKED ACIDIC DIPEPTIDASE"/>
    <property type="match status" value="1"/>
</dbReference>
<dbReference type="InterPro" id="IPR007484">
    <property type="entry name" value="Peptidase_M28"/>
</dbReference>
<dbReference type="InterPro" id="IPR046450">
    <property type="entry name" value="PA_dom_sf"/>
</dbReference>